<feature type="transmembrane region" description="Helical" evidence="1">
    <location>
        <begin position="92"/>
        <end position="110"/>
    </location>
</feature>
<dbReference type="AlphaFoldDB" id="A0A1I3DW89"/>
<accession>A0A1I3DW89</accession>
<keyword evidence="3" id="KW-1185">Reference proteome</keyword>
<keyword evidence="1" id="KW-1133">Transmembrane helix</keyword>
<dbReference type="Proteomes" id="UP000198649">
    <property type="component" value="Unassembled WGS sequence"/>
</dbReference>
<keyword evidence="1" id="KW-0472">Membrane</keyword>
<evidence type="ECO:0000256" key="1">
    <source>
        <dbReference type="SAM" id="Phobius"/>
    </source>
</evidence>
<evidence type="ECO:0008006" key="4">
    <source>
        <dbReference type="Google" id="ProtNLM"/>
    </source>
</evidence>
<name>A0A1I3DW89_9ACTN</name>
<gene>
    <name evidence="2" type="ORF">SAMN05216561_103109</name>
</gene>
<feature type="transmembrane region" description="Helical" evidence="1">
    <location>
        <begin position="17"/>
        <end position="38"/>
    </location>
</feature>
<organism evidence="2 3">
    <name type="scientific">Nocardioides psychrotolerans</name>
    <dbReference type="NCBI Taxonomy" id="1005945"/>
    <lineage>
        <taxon>Bacteria</taxon>
        <taxon>Bacillati</taxon>
        <taxon>Actinomycetota</taxon>
        <taxon>Actinomycetes</taxon>
        <taxon>Propionibacteriales</taxon>
        <taxon>Nocardioidaceae</taxon>
        <taxon>Nocardioides</taxon>
    </lineage>
</organism>
<reference evidence="2 3" key="1">
    <citation type="submission" date="2016-10" db="EMBL/GenBank/DDBJ databases">
        <authorList>
            <person name="de Groot N.N."/>
        </authorList>
    </citation>
    <scope>NUCLEOTIDE SEQUENCE [LARGE SCALE GENOMIC DNA]</scope>
    <source>
        <strain evidence="2 3">CGMCC 1.11156</strain>
    </source>
</reference>
<evidence type="ECO:0000313" key="3">
    <source>
        <dbReference type="Proteomes" id="UP000198649"/>
    </source>
</evidence>
<dbReference type="EMBL" id="FOQG01000003">
    <property type="protein sequence ID" value="SFH90903.1"/>
    <property type="molecule type" value="Genomic_DNA"/>
</dbReference>
<feature type="transmembrane region" description="Helical" evidence="1">
    <location>
        <begin position="65"/>
        <end position="86"/>
    </location>
</feature>
<evidence type="ECO:0000313" key="2">
    <source>
        <dbReference type="EMBL" id="SFH90903.1"/>
    </source>
</evidence>
<dbReference type="STRING" id="1005945.SAMN05216561_103109"/>
<keyword evidence="1" id="KW-0812">Transmembrane</keyword>
<protein>
    <recommendedName>
        <fullName evidence="4">PH domain-containing protein</fullName>
    </recommendedName>
</protein>
<proteinExistence type="predicted"/>
<sequence length="233" mass="24057">MCAATTWSAVTQPEGRAGSVAVALFTGAVSLMMLVSLVREPGVWSTAELDGRPAWRLRLGPGRPATLTVVAVLTATGLALALGAVAVGGDSLVGAVVVGLIAAAVLLLAGELGRVSARRPALLVGVDQLRHEGAGVLVDLDWDDVTTVEWAHVGTRRAALRIGAASGAATHHVRSRSSLLPLDHVPHEPGIELRTGLLADGPALVRLLRELQVGGRDTRESLIARGTPEVSSR</sequence>